<dbReference type="SUPFAM" id="SSF56112">
    <property type="entry name" value="Protein kinase-like (PK-like)"/>
    <property type="match status" value="1"/>
</dbReference>
<dbReference type="PROSITE" id="PS51471">
    <property type="entry name" value="FE2OG_OXY"/>
    <property type="match status" value="1"/>
</dbReference>
<dbReference type="InterPro" id="IPR044861">
    <property type="entry name" value="IPNS-like_FE2OG_OXY"/>
</dbReference>
<name>A0A4V3WMD7_CAMSN</name>
<evidence type="ECO:0000256" key="1">
    <source>
        <dbReference type="ARBA" id="ARBA00008056"/>
    </source>
</evidence>
<dbReference type="InterPro" id="IPR008271">
    <property type="entry name" value="Ser/Thr_kinase_AS"/>
</dbReference>
<dbReference type="Gene3D" id="1.10.510.10">
    <property type="entry name" value="Transferase(Phosphotransferase) domain 1"/>
    <property type="match status" value="1"/>
</dbReference>
<feature type="region of interest" description="Disordered" evidence="4">
    <location>
        <begin position="484"/>
        <end position="505"/>
    </location>
</feature>
<dbReference type="InterPro" id="IPR027443">
    <property type="entry name" value="IPNS-like_sf"/>
</dbReference>
<evidence type="ECO:0000256" key="3">
    <source>
        <dbReference type="ARBA" id="ARBA00023004"/>
    </source>
</evidence>
<evidence type="ECO:0000313" key="7">
    <source>
        <dbReference type="EMBL" id="THG08107.1"/>
    </source>
</evidence>
<protein>
    <recommendedName>
        <fullName evidence="9">Fe2OG dioxygenase domain-containing protein</fullName>
    </recommendedName>
</protein>
<organism evidence="7 8">
    <name type="scientific">Camellia sinensis var. sinensis</name>
    <name type="common">China tea</name>
    <dbReference type="NCBI Taxonomy" id="542762"/>
    <lineage>
        <taxon>Eukaryota</taxon>
        <taxon>Viridiplantae</taxon>
        <taxon>Streptophyta</taxon>
        <taxon>Embryophyta</taxon>
        <taxon>Tracheophyta</taxon>
        <taxon>Spermatophyta</taxon>
        <taxon>Magnoliopsida</taxon>
        <taxon>eudicotyledons</taxon>
        <taxon>Gunneridae</taxon>
        <taxon>Pentapetalae</taxon>
        <taxon>asterids</taxon>
        <taxon>Ericales</taxon>
        <taxon>Theaceae</taxon>
        <taxon>Camellia</taxon>
    </lineage>
</organism>
<evidence type="ECO:0008006" key="9">
    <source>
        <dbReference type="Google" id="ProtNLM"/>
    </source>
</evidence>
<dbReference type="PANTHER" id="PTHR47991">
    <property type="entry name" value="OXOGLUTARATE/IRON-DEPENDENT DIOXYGENASE"/>
    <property type="match status" value="1"/>
</dbReference>
<dbReference type="PROSITE" id="PS50011">
    <property type="entry name" value="PROTEIN_KINASE_DOM"/>
    <property type="match status" value="1"/>
</dbReference>
<dbReference type="InterPro" id="IPR026992">
    <property type="entry name" value="DIOX_N"/>
</dbReference>
<evidence type="ECO:0000259" key="6">
    <source>
        <dbReference type="PROSITE" id="PS51471"/>
    </source>
</evidence>
<evidence type="ECO:0000256" key="2">
    <source>
        <dbReference type="ARBA" id="ARBA00022723"/>
    </source>
</evidence>
<dbReference type="STRING" id="542762.A0A4V3WMD7"/>
<comment type="caution">
    <text evidence="7">The sequence shown here is derived from an EMBL/GenBank/DDBJ whole genome shotgun (WGS) entry which is preliminary data.</text>
</comment>
<sequence length="544" mass="62134">MSKDGDEPPQHYIVRDNTLFGPIDTSPPLAPIPVIDISLFLTSPSSLHSSLQEETELEKLRSALSSWGCFQVIGHGMSIEFLNKVRGVTEEFFAMPMEEKRKYSRAAGEIEGYGSDSVVSENQVLDWSDRLSLRIYPEDQRKLRLWPKQPQSFRETIDEYAMNIKSIMGIIFKAMAKSLKLEENSFSKQFGEEAIMQGRLILYPPCSKPNQVFGLKAHSDRSGVTILLQDKQVKGLQVFKDDKWLTVPIIPHALFLNLGDQMQSPMHRVVTNSEREKISVAIFNEPEPEKEIGPVDDLVDDKRPRLYKNVKNYARFNYECFQKGLVALDTGTLAQHLFEWGKLGYSPLASKQRVTMALDVARGVEYLHSLAQQSFIHRDLKPSNILLGDDMRTKVVDFGLVKNSHPKYKDHFGLSFGWVMRVRSSPVPSSCRCCHSPLHLSVRSFVAHDVNLEDEAWIRITSPISEYTLTRAGGSDTLMGSLNLQNEPIPDEEEPHDSAMPPNEQPRYWTDYLALEQERYNQRLQWEQQMASSSPTRFHTNRLE</sequence>
<evidence type="ECO:0000313" key="8">
    <source>
        <dbReference type="Proteomes" id="UP000306102"/>
    </source>
</evidence>
<dbReference type="Pfam" id="PF03171">
    <property type="entry name" value="2OG-FeII_Oxy"/>
    <property type="match status" value="1"/>
</dbReference>
<dbReference type="EMBL" id="SDRB02009569">
    <property type="protein sequence ID" value="THG08107.1"/>
    <property type="molecule type" value="Genomic_DNA"/>
</dbReference>
<dbReference type="AlphaFoldDB" id="A0A4V3WMD7"/>
<feature type="domain" description="Fe2OG dioxygenase" evidence="6">
    <location>
        <begin position="192"/>
        <end position="286"/>
    </location>
</feature>
<dbReference type="InterPro" id="IPR005123">
    <property type="entry name" value="Oxoglu/Fe-dep_dioxygenase_dom"/>
</dbReference>
<dbReference type="Pfam" id="PF00069">
    <property type="entry name" value="Pkinase"/>
    <property type="match status" value="1"/>
</dbReference>
<evidence type="ECO:0000259" key="5">
    <source>
        <dbReference type="PROSITE" id="PS50011"/>
    </source>
</evidence>
<keyword evidence="3" id="KW-0408">Iron</keyword>
<dbReference type="Gene3D" id="2.60.120.330">
    <property type="entry name" value="B-lactam Antibiotic, Isopenicillin N Synthase, Chain"/>
    <property type="match status" value="1"/>
</dbReference>
<dbReference type="GO" id="GO:0005524">
    <property type="term" value="F:ATP binding"/>
    <property type="evidence" value="ECO:0007669"/>
    <property type="project" value="InterPro"/>
</dbReference>
<keyword evidence="2" id="KW-0479">Metal-binding</keyword>
<dbReference type="InterPro" id="IPR050295">
    <property type="entry name" value="Plant_2OG-oxidoreductases"/>
</dbReference>
<dbReference type="PROSITE" id="PS00108">
    <property type="entry name" value="PROTEIN_KINASE_ST"/>
    <property type="match status" value="1"/>
</dbReference>
<keyword evidence="8" id="KW-1185">Reference proteome</keyword>
<dbReference type="FunFam" id="2.60.120.330:FF:000018">
    <property type="entry name" value="2-oxoglutarate (2OG) and Fe(II)-dependent oxygenase superfamily protein"/>
    <property type="match status" value="1"/>
</dbReference>
<gene>
    <name evidence="7" type="ORF">TEA_021298</name>
</gene>
<comment type="similarity">
    <text evidence="1">Belongs to the iron/ascorbate-dependent oxidoreductase family.</text>
</comment>
<evidence type="ECO:0000256" key="4">
    <source>
        <dbReference type="SAM" id="MobiDB-lite"/>
    </source>
</evidence>
<dbReference type="GO" id="GO:0016705">
    <property type="term" value="F:oxidoreductase activity, acting on paired donors, with incorporation or reduction of molecular oxygen"/>
    <property type="evidence" value="ECO:0007669"/>
    <property type="project" value="UniProtKB-ARBA"/>
</dbReference>
<feature type="domain" description="Protein kinase" evidence="5">
    <location>
        <begin position="252"/>
        <end position="544"/>
    </location>
</feature>
<dbReference type="SUPFAM" id="SSF51197">
    <property type="entry name" value="Clavaminate synthase-like"/>
    <property type="match status" value="1"/>
</dbReference>
<dbReference type="GO" id="GO:0004672">
    <property type="term" value="F:protein kinase activity"/>
    <property type="evidence" value="ECO:0007669"/>
    <property type="project" value="InterPro"/>
</dbReference>
<dbReference type="GO" id="GO:0046872">
    <property type="term" value="F:metal ion binding"/>
    <property type="evidence" value="ECO:0007669"/>
    <property type="project" value="UniProtKB-KW"/>
</dbReference>
<dbReference type="InterPro" id="IPR011009">
    <property type="entry name" value="Kinase-like_dom_sf"/>
</dbReference>
<dbReference type="InterPro" id="IPR000719">
    <property type="entry name" value="Prot_kinase_dom"/>
</dbReference>
<reference evidence="7 8" key="1">
    <citation type="journal article" date="2018" name="Proc. Natl. Acad. Sci. U.S.A.">
        <title>Draft genome sequence of Camellia sinensis var. sinensis provides insights into the evolution of the tea genome and tea quality.</title>
        <authorList>
            <person name="Wei C."/>
            <person name="Yang H."/>
            <person name="Wang S."/>
            <person name="Zhao J."/>
            <person name="Liu C."/>
            <person name="Gao L."/>
            <person name="Xia E."/>
            <person name="Lu Y."/>
            <person name="Tai Y."/>
            <person name="She G."/>
            <person name="Sun J."/>
            <person name="Cao H."/>
            <person name="Tong W."/>
            <person name="Gao Q."/>
            <person name="Li Y."/>
            <person name="Deng W."/>
            <person name="Jiang X."/>
            <person name="Wang W."/>
            <person name="Chen Q."/>
            <person name="Zhang S."/>
            <person name="Li H."/>
            <person name="Wu J."/>
            <person name="Wang P."/>
            <person name="Li P."/>
            <person name="Shi C."/>
            <person name="Zheng F."/>
            <person name="Jian J."/>
            <person name="Huang B."/>
            <person name="Shan D."/>
            <person name="Shi M."/>
            <person name="Fang C."/>
            <person name="Yue Y."/>
            <person name="Li F."/>
            <person name="Li D."/>
            <person name="Wei S."/>
            <person name="Han B."/>
            <person name="Jiang C."/>
            <person name="Yin Y."/>
            <person name="Xia T."/>
            <person name="Zhang Z."/>
            <person name="Bennetzen J.L."/>
            <person name="Zhao S."/>
            <person name="Wan X."/>
        </authorList>
    </citation>
    <scope>NUCLEOTIDE SEQUENCE [LARGE SCALE GENOMIC DNA]</scope>
    <source>
        <strain evidence="8">cv. Shuchazao</strain>
        <tissue evidence="7">Leaf</tissue>
    </source>
</reference>
<proteinExistence type="inferred from homology"/>
<accession>A0A4V3WMD7</accession>
<dbReference type="Proteomes" id="UP000306102">
    <property type="component" value="Unassembled WGS sequence"/>
</dbReference>
<dbReference type="Pfam" id="PF14226">
    <property type="entry name" value="DIOX_N"/>
    <property type="match status" value="1"/>
</dbReference>